<dbReference type="Pfam" id="PF00805">
    <property type="entry name" value="Pentapeptide"/>
    <property type="match status" value="2"/>
</dbReference>
<gene>
    <name evidence="2" type="ORF">MUN78_16170</name>
</gene>
<feature type="transmembrane region" description="Helical" evidence="1">
    <location>
        <begin position="259"/>
        <end position="281"/>
    </location>
</feature>
<keyword evidence="1" id="KW-0472">Membrane</keyword>
<feature type="transmembrane region" description="Helical" evidence="1">
    <location>
        <begin position="123"/>
        <end position="141"/>
    </location>
</feature>
<dbReference type="EMBL" id="CP095045">
    <property type="protein sequence ID" value="UOQ57167.1"/>
    <property type="molecule type" value="Genomic_DNA"/>
</dbReference>
<dbReference type="Gene3D" id="2.160.20.80">
    <property type="entry name" value="E3 ubiquitin-protein ligase SopA"/>
    <property type="match status" value="1"/>
</dbReference>
<protein>
    <submittedName>
        <fullName evidence="2">Pentapeptide repeat-containing protein</fullName>
    </submittedName>
</protein>
<name>A0ABY4FLK7_9MICO</name>
<dbReference type="RefSeq" id="WP_244727778.1">
    <property type="nucleotide sequence ID" value="NZ_CP095045.1"/>
</dbReference>
<feature type="transmembrane region" description="Helical" evidence="1">
    <location>
        <begin position="153"/>
        <end position="175"/>
    </location>
</feature>
<dbReference type="SUPFAM" id="SSF141571">
    <property type="entry name" value="Pentapeptide repeat-like"/>
    <property type="match status" value="1"/>
</dbReference>
<dbReference type="Proteomes" id="UP000831786">
    <property type="component" value="Chromosome"/>
</dbReference>
<dbReference type="PANTHER" id="PTHR14136">
    <property type="entry name" value="BTB_POZ DOMAIN-CONTAINING PROTEIN KCTD9"/>
    <property type="match status" value="1"/>
</dbReference>
<sequence>MAHSGRFRGNLTGADLSGLAIGQTRFADTVVADTRFAGAELGQAVFAGMDLSGMDFSHASVTQADLSGADLRGADLTDADLTGARLIQADLTDADLTGASIAGADWTQAGTRGAVGAALSGQFPLDAMVLACVLVIALFVLRRPLRTGSGRLPAIAVLAVLAAALAAQLLLAAPFAHELDPRMLGKLAGPLLVVGCFVGAIVSMVHEDAAPGWRSAAGLAVLLAGVSLLLAAGLAAIQFPLFGGEPFQQSCRGAGCLGGASRGAVGALLGGATAALGLLLLGSGRRNGRVRHKLERSASIEEDG</sequence>
<feature type="transmembrane region" description="Helical" evidence="1">
    <location>
        <begin position="187"/>
        <end position="205"/>
    </location>
</feature>
<keyword evidence="1" id="KW-0812">Transmembrane</keyword>
<accession>A0ABY4FLK7</accession>
<dbReference type="InterPro" id="IPR051082">
    <property type="entry name" value="Pentapeptide-BTB/POZ_domain"/>
</dbReference>
<keyword evidence="1" id="KW-1133">Transmembrane helix</keyword>
<dbReference type="InterPro" id="IPR001646">
    <property type="entry name" value="5peptide_repeat"/>
</dbReference>
<proteinExistence type="predicted"/>
<feature type="transmembrane region" description="Helical" evidence="1">
    <location>
        <begin position="217"/>
        <end position="239"/>
    </location>
</feature>
<evidence type="ECO:0000256" key="1">
    <source>
        <dbReference type="SAM" id="Phobius"/>
    </source>
</evidence>
<evidence type="ECO:0000313" key="2">
    <source>
        <dbReference type="EMBL" id="UOQ57167.1"/>
    </source>
</evidence>
<reference evidence="2 3" key="1">
    <citation type="submission" date="2022-04" db="EMBL/GenBank/DDBJ databases">
        <title>Leucobacter sp. isolated from rhizosphere of garlic.</title>
        <authorList>
            <person name="Won M."/>
            <person name="Lee C.-M."/>
            <person name="Woen H.-Y."/>
            <person name="Kwon S.-W."/>
        </authorList>
    </citation>
    <scope>NUCLEOTIDE SEQUENCE [LARGE SCALE GENOMIC DNA]</scope>
    <source>
        <strain evidence="2 3">H21R-40</strain>
    </source>
</reference>
<dbReference type="PANTHER" id="PTHR14136:SF17">
    <property type="entry name" value="BTB_POZ DOMAIN-CONTAINING PROTEIN KCTD9"/>
    <property type="match status" value="1"/>
</dbReference>
<evidence type="ECO:0000313" key="3">
    <source>
        <dbReference type="Proteomes" id="UP000831786"/>
    </source>
</evidence>
<organism evidence="2 3">
    <name type="scientific">Leucobacter allii</name>
    <dbReference type="NCBI Taxonomy" id="2932247"/>
    <lineage>
        <taxon>Bacteria</taxon>
        <taxon>Bacillati</taxon>
        <taxon>Actinomycetota</taxon>
        <taxon>Actinomycetes</taxon>
        <taxon>Micrococcales</taxon>
        <taxon>Microbacteriaceae</taxon>
        <taxon>Leucobacter</taxon>
    </lineage>
</organism>
<keyword evidence="3" id="KW-1185">Reference proteome</keyword>